<gene>
    <name evidence="2" type="ORF">C1SCF055_LOCUS19160</name>
</gene>
<evidence type="ECO:0000256" key="1">
    <source>
        <dbReference type="SAM" id="Phobius"/>
    </source>
</evidence>
<reference evidence="3 4" key="2">
    <citation type="submission" date="2024-05" db="EMBL/GenBank/DDBJ databases">
        <authorList>
            <person name="Chen Y."/>
            <person name="Shah S."/>
            <person name="Dougan E. K."/>
            <person name="Thang M."/>
            <person name="Chan C."/>
        </authorList>
    </citation>
    <scope>NUCLEOTIDE SEQUENCE [LARGE SCALE GENOMIC DNA]</scope>
</reference>
<comment type="caution">
    <text evidence="2">The sequence shown here is derived from an EMBL/GenBank/DDBJ whole genome shotgun (WGS) entry which is preliminary data.</text>
</comment>
<feature type="transmembrane region" description="Helical" evidence="1">
    <location>
        <begin position="118"/>
        <end position="139"/>
    </location>
</feature>
<dbReference type="OrthoDB" id="434645at2759"/>
<reference evidence="2" key="1">
    <citation type="submission" date="2022-10" db="EMBL/GenBank/DDBJ databases">
        <authorList>
            <person name="Chen Y."/>
            <person name="Dougan E. K."/>
            <person name="Chan C."/>
            <person name="Rhodes N."/>
            <person name="Thang M."/>
        </authorList>
    </citation>
    <scope>NUCLEOTIDE SEQUENCE</scope>
</reference>
<proteinExistence type="predicted"/>
<keyword evidence="4" id="KW-1185">Reference proteome</keyword>
<keyword evidence="1" id="KW-0472">Membrane</keyword>
<accession>A0A9P1CJQ1</accession>
<evidence type="ECO:0000313" key="3">
    <source>
        <dbReference type="EMBL" id="CAL4779634.1"/>
    </source>
</evidence>
<sequence>MAKSILNGEPDPDEHYENDEDRWAQRMAARAWAILSLVVGALLIIVAMFGTKSEAIYLMDKVVRLDTAGPFGSEMDGASHVLTTMSLVQLLLFVGLLVVVTSLLGITATQGRHKCMAAIYAFASASCAGVMLMMSMQILQRIQVTQPMMGRQVQHLCDATTYIQLGSALHCHWASKYGEVPPCGASCSWKVAILEKGCWLMPELCESFSYDVRPVENCTSTVGLAAGSQPLVSSLSSGACRKACDADIKCKDFAHSSATTARPEVCLLFSGTVQLHKAPEWALVQPSQVPSYLQGETSCWQRADPMVLTRFGRRNLLLAISTIVLALVLA</sequence>
<dbReference type="EMBL" id="CAMXCT020001698">
    <property type="protein sequence ID" value="CAL1145697.1"/>
    <property type="molecule type" value="Genomic_DNA"/>
</dbReference>
<dbReference type="EMBL" id="CAMXCT010001698">
    <property type="protein sequence ID" value="CAI3992322.1"/>
    <property type="molecule type" value="Genomic_DNA"/>
</dbReference>
<protein>
    <submittedName>
        <fullName evidence="3">Beta-N-acetylhexosaminidase</fullName>
    </submittedName>
</protein>
<feature type="non-terminal residue" evidence="2">
    <location>
        <position position="330"/>
    </location>
</feature>
<name>A0A9P1CJQ1_9DINO</name>
<keyword evidence="1" id="KW-1133">Transmembrane helix</keyword>
<evidence type="ECO:0000313" key="4">
    <source>
        <dbReference type="Proteomes" id="UP001152797"/>
    </source>
</evidence>
<organism evidence="2">
    <name type="scientific">Cladocopium goreaui</name>
    <dbReference type="NCBI Taxonomy" id="2562237"/>
    <lineage>
        <taxon>Eukaryota</taxon>
        <taxon>Sar</taxon>
        <taxon>Alveolata</taxon>
        <taxon>Dinophyceae</taxon>
        <taxon>Suessiales</taxon>
        <taxon>Symbiodiniaceae</taxon>
        <taxon>Cladocopium</taxon>
    </lineage>
</organism>
<dbReference type="EMBL" id="CAMXCT030001698">
    <property type="protein sequence ID" value="CAL4779634.1"/>
    <property type="molecule type" value="Genomic_DNA"/>
</dbReference>
<evidence type="ECO:0000313" key="2">
    <source>
        <dbReference type="EMBL" id="CAI3992322.1"/>
    </source>
</evidence>
<dbReference type="Proteomes" id="UP001152797">
    <property type="component" value="Unassembled WGS sequence"/>
</dbReference>
<feature type="transmembrane region" description="Helical" evidence="1">
    <location>
        <begin position="31"/>
        <end position="50"/>
    </location>
</feature>
<dbReference type="AlphaFoldDB" id="A0A9P1CJQ1"/>
<feature type="transmembrane region" description="Helical" evidence="1">
    <location>
        <begin position="87"/>
        <end position="106"/>
    </location>
</feature>
<keyword evidence="1" id="KW-0812">Transmembrane</keyword>